<proteinExistence type="inferred from homology"/>
<dbReference type="Gene3D" id="1.10.1220.170">
    <property type="match status" value="1"/>
</dbReference>
<dbReference type="InterPro" id="IPR051405">
    <property type="entry name" value="phD/YefM_antitoxin"/>
</dbReference>
<dbReference type="Pfam" id="PF02604">
    <property type="entry name" value="PhdYeFM_antitox"/>
    <property type="match status" value="1"/>
</dbReference>
<dbReference type="PANTHER" id="PTHR33713">
    <property type="entry name" value="ANTITOXIN YAFN-RELATED"/>
    <property type="match status" value="1"/>
</dbReference>
<evidence type="ECO:0000313" key="4">
    <source>
        <dbReference type="Proteomes" id="UP000230399"/>
    </source>
</evidence>
<dbReference type="Proteomes" id="UP000230399">
    <property type="component" value="Unassembled WGS sequence"/>
</dbReference>
<name>A0A2M7BBQ7_9BACT</name>
<dbReference type="EMBL" id="PEVD01000054">
    <property type="protein sequence ID" value="PIV00490.1"/>
    <property type="molecule type" value="Genomic_DNA"/>
</dbReference>
<gene>
    <name evidence="3" type="ORF">COS55_03370</name>
</gene>
<comment type="similarity">
    <text evidence="1 2">Belongs to the phD/YefM antitoxin family.</text>
</comment>
<protein>
    <recommendedName>
        <fullName evidence="2">Antitoxin</fullName>
    </recommendedName>
</protein>
<sequence>MYMDISNVFISATEARNKFFDLLGKVKKGPYPINITVNGIPEAVIMSKEDYDAWMATIETLSDPELMEQISQSEADFKAGRFEDWEDVKKELGWDKTYLVADKSAKKYVSGKIKQQGKKRTKKTR</sequence>
<evidence type="ECO:0000313" key="3">
    <source>
        <dbReference type="EMBL" id="PIV00490.1"/>
    </source>
</evidence>
<dbReference type="InterPro" id="IPR036165">
    <property type="entry name" value="YefM-like_sf"/>
</dbReference>
<dbReference type="NCBIfam" id="TIGR01552">
    <property type="entry name" value="phd_fam"/>
    <property type="match status" value="1"/>
</dbReference>
<dbReference type="Gene3D" id="3.40.1620.10">
    <property type="entry name" value="YefM-like domain"/>
    <property type="match status" value="1"/>
</dbReference>
<organism evidence="3 4">
    <name type="scientific">Candidatus Shapirobacteria bacterium CG03_land_8_20_14_0_80_40_19</name>
    <dbReference type="NCBI Taxonomy" id="1974880"/>
    <lineage>
        <taxon>Bacteria</taxon>
        <taxon>Candidatus Shapironibacteriota</taxon>
    </lineage>
</organism>
<evidence type="ECO:0000256" key="2">
    <source>
        <dbReference type="RuleBase" id="RU362080"/>
    </source>
</evidence>
<accession>A0A2M7BBQ7</accession>
<dbReference type="PANTHER" id="PTHR33713:SF6">
    <property type="entry name" value="ANTITOXIN YEFM"/>
    <property type="match status" value="1"/>
</dbReference>
<dbReference type="InterPro" id="IPR006442">
    <property type="entry name" value="Antitoxin_Phd/YefM"/>
</dbReference>
<evidence type="ECO:0000256" key="1">
    <source>
        <dbReference type="ARBA" id="ARBA00009981"/>
    </source>
</evidence>
<comment type="caution">
    <text evidence="3">The sequence shown here is derived from an EMBL/GenBank/DDBJ whole genome shotgun (WGS) entry which is preliminary data.</text>
</comment>
<comment type="function">
    <text evidence="2">Antitoxin component of a type II toxin-antitoxin (TA) system.</text>
</comment>
<dbReference type="AlphaFoldDB" id="A0A2M7BBQ7"/>
<dbReference type="SUPFAM" id="SSF143120">
    <property type="entry name" value="YefM-like"/>
    <property type="match status" value="1"/>
</dbReference>
<reference evidence="4" key="1">
    <citation type="submission" date="2017-09" db="EMBL/GenBank/DDBJ databases">
        <title>Depth-based differentiation of microbial function through sediment-hosted aquifers and enrichment of novel symbionts in the deep terrestrial subsurface.</title>
        <authorList>
            <person name="Probst A.J."/>
            <person name="Ladd B."/>
            <person name="Jarett J.K."/>
            <person name="Geller-Mcgrath D.E."/>
            <person name="Sieber C.M.K."/>
            <person name="Emerson J.B."/>
            <person name="Anantharaman K."/>
            <person name="Thomas B.C."/>
            <person name="Malmstrom R."/>
            <person name="Stieglmeier M."/>
            <person name="Klingl A."/>
            <person name="Woyke T."/>
            <person name="Ryan C.M."/>
            <person name="Banfield J.F."/>
        </authorList>
    </citation>
    <scope>NUCLEOTIDE SEQUENCE [LARGE SCALE GENOMIC DNA]</scope>
</reference>